<dbReference type="PATRIC" id="fig|582680.6.peg.646"/>
<dbReference type="EMBL" id="JYIX01000025">
    <property type="protein sequence ID" value="KJL34748.1"/>
    <property type="molecule type" value="Genomic_DNA"/>
</dbReference>
<proteinExistence type="predicted"/>
<dbReference type="AlphaFoldDB" id="A0A0F0LNN7"/>
<dbReference type="RefSeq" id="WP_082076527.1">
    <property type="nucleotide sequence ID" value="NZ_JYIX01000025.1"/>
</dbReference>
<protein>
    <submittedName>
        <fullName evidence="1">Uncharacterized protein</fullName>
    </submittedName>
</protein>
<reference evidence="1 2" key="1">
    <citation type="submission" date="2015-02" db="EMBL/GenBank/DDBJ databases">
        <title>Draft genome sequences of ten Microbacterium spp. with emphasis on heavy metal contaminated environments.</title>
        <authorList>
            <person name="Corretto E."/>
        </authorList>
    </citation>
    <scope>NUCLEOTIDE SEQUENCE [LARGE SCALE GENOMIC DNA]</scope>
    <source>
        <strain evidence="1 2">ARN176</strain>
    </source>
</reference>
<name>A0A0F0LNN7_9MICO</name>
<sequence length="201" mass="20902">MAQGHGAGAFPASGAPVGSGVFSEGGATPAAASSIDVGLSTAAPATTAERIVGEQFAPSWLPAGSRVQWIAGAAPPSPMGLVRLLIRDGDRVFCVPRERSGALDLPTRRVSEADPAGLKAVLALGIEVTGSTEPPRWVGAVRNIVPAPSGDYGWPAPVAHFGVWQMQSMPHIDGQWLDAGEETSSLKERHWFPLLALDRLP</sequence>
<evidence type="ECO:0000313" key="2">
    <source>
        <dbReference type="Proteomes" id="UP000033740"/>
    </source>
</evidence>
<dbReference type="STRING" id="582680.RS86_00625"/>
<accession>A0A0F0LNN7</accession>
<dbReference type="Proteomes" id="UP000033740">
    <property type="component" value="Unassembled WGS sequence"/>
</dbReference>
<gene>
    <name evidence="1" type="ORF">RS86_00625</name>
</gene>
<comment type="caution">
    <text evidence="1">The sequence shown here is derived from an EMBL/GenBank/DDBJ whole genome shotgun (WGS) entry which is preliminary data.</text>
</comment>
<evidence type="ECO:0000313" key="1">
    <source>
        <dbReference type="EMBL" id="KJL34748.1"/>
    </source>
</evidence>
<keyword evidence="2" id="KW-1185">Reference proteome</keyword>
<organism evidence="1 2">
    <name type="scientific">Microbacterium azadirachtae</name>
    <dbReference type="NCBI Taxonomy" id="582680"/>
    <lineage>
        <taxon>Bacteria</taxon>
        <taxon>Bacillati</taxon>
        <taxon>Actinomycetota</taxon>
        <taxon>Actinomycetes</taxon>
        <taxon>Micrococcales</taxon>
        <taxon>Microbacteriaceae</taxon>
        <taxon>Microbacterium</taxon>
    </lineage>
</organism>